<dbReference type="PATRIC" id="fig|1114960.4.peg.1252"/>
<evidence type="ECO:0000256" key="3">
    <source>
        <dbReference type="ARBA" id="ARBA00022605"/>
    </source>
</evidence>
<evidence type="ECO:0000256" key="4">
    <source>
        <dbReference type="ARBA" id="ARBA00022857"/>
    </source>
</evidence>
<feature type="domain" description="Semialdehyde dehydrogenase NAD-binding" evidence="7">
    <location>
        <begin position="4"/>
        <end position="106"/>
    </location>
</feature>
<evidence type="ECO:0000313" key="8">
    <source>
        <dbReference type="EMBL" id="EHK85024.1"/>
    </source>
</evidence>
<sequence length="315" mass="34147">MSISLFLDGAAGTTGLLIEDLLRRHHPEFEILHLSEDDRKDLAAKRALLAEAECAVLCLPDAAAMESAALADELGVRVLDASSAHRVSDGWAYGLPELDRGAQRHRISGAWRVANPGCYATGALLLLNPLSRAGLLRRNAHVPIFGISGYSGGGRAMLQRFERAGETLRTGSYTHDHEHKHVREIVRHSPLGRKPQFVPSVGAFERGMSVTITLGREALTDETDAVAVLKQYEQSYADEQFVQVRTAQPDDPNGLLMVDDVVGTNNAAVYCFDDGTDLTLVCHLDNLGKGASLAAIQNLNIMFGYPEGLGIDDQH</sequence>
<gene>
    <name evidence="8" type="ORF">AK37_06227</name>
</gene>
<dbReference type="PANTHER" id="PTHR32338:SF10">
    <property type="entry name" value="N-ACETYL-GAMMA-GLUTAMYL-PHOSPHATE REDUCTASE, CHLOROPLASTIC-RELATED"/>
    <property type="match status" value="1"/>
</dbReference>
<dbReference type="InterPro" id="IPR023013">
    <property type="entry name" value="AGPR_AS"/>
</dbReference>
<dbReference type="GO" id="GO:0006526">
    <property type="term" value="P:L-arginine biosynthetic process"/>
    <property type="evidence" value="ECO:0007669"/>
    <property type="project" value="UniProtKB-KW"/>
</dbReference>
<dbReference type="GO" id="GO:0005737">
    <property type="term" value="C:cytoplasm"/>
    <property type="evidence" value="ECO:0007669"/>
    <property type="project" value="InterPro"/>
</dbReference>
<dbReference type="SUPFAM" id="SSF51735">
    <property type="entry name" value="NAD(P)-binding Rossmann-fold domains"/>
    <property type="match status" value="1"/>
</dbReference>
<dbReference type="InterPro" id="IPR000534">
    <property type="entry name" value="Semialdehyde_DH_NAD-bd"/>
</dbReference>
<keyword evidence="1" id="KW-0963">Cytoplasm</keyword>
<dbReference type="CDD" id="cd23935">
    <property type="entry name" value="AGPR_2_C"/>
    <property type="match status" value="1"/>
</dbReference>
<dbReference type="PANTHER" id="PTHR32338">
    <property type="entry name" value="N-ACETYL-GAMMA-GLUTAMYL-PHOSPHATE REDUCTASE, CHLOROPLASTIC-RELATED-RELATED"/>
    <property type="match status" value="1"/>
</dbReference>
<dbReference type="EMBL" id="AHBW01000033">
    <property type="protein sequence ID" value="EHK85024.1"/>
    <property type="molecule type" value="Genomic_DNA"/>
</dbReference>
<keyword evidence="4" id="KW-0521">NADP</keyword>
<dbReference type="PROSITE" id="PS01224">
    <property type="entry name" value="ARGC"/>
    <property type="match status" value="1"/>
</dbReference>
<evidence type="ECO:0000256" key="6">
    <source>
        <dbReference type="PROSITE-ProRule" id="PRU10010"/>
    </source>
</evidence>
<dbReference type="SMART" id="SM00859">
    <property type="entry name" value="Semialdhyde_dh"/>
    <property type="match status" value="1"/>
</dbReference>
<dbReference type="AlphaFoldDB" id="H0JNQ2"/>
<dbReference type="InterPro" id="IPR010136">
    <property type="entry name" value="AGPR_type-2"/>
</dbReference>
<evidence type="ECO:0000256" key="2">
    <source>
        <dbReference type="ARBA" id="ARBA00022571"/>
    </source>
</evidence>
<dbReference type="Pfam" id="PF01118">
    <property type="entry name" value="Semialdhyde_dh"/>
    <property type="match status" value="1"/>
</dbReference>
<comment type="caution">
    <text evidence="8">The sequence shown here is derived from an EMBL/GenBank/DDBJ whole genome shotgun (WGS) entry which is preliminary data.</text>
</comment>
<reference evidence="8 9" key="1">
    <citation type="submission" date="2011-12" db="EMBL/GenBank/DDBJ databases">
        <authorList>
            <person name="Kriszt B."/>
            <person name="Tancsics A."/>
            <person name="Cserhati M."/>
            <person name="Toth A."/>
            <person name="Nagy I."/>
            <person name="Horvath B."/>
            <person name="Tamura T."/>
            <person name="Kukolya J."/>
            <person name="Szoboszlay S."/>
        </authorList>
    </citation>
    <scope>NUCLEOTIDE SEQUENCE [LARGE SCALE GENOMIC DNA]</scope>
    <source>
        <strain evidence="8 9">AK37</strain>
    </source>
</reference>
<accession>H0JNQ2</accession>
<dbReference type="RefSeq" id="WP_006551231.1">
    <property type="nucleotide sequence ID" value="NZ_AHBW01000033.1"/>
</dbReference>
<evidence type="ECO:0000256" key="1">
    <source>
        <dbReference type="ARBA" id="ARBA00022490"/>
    </source>
</evidence>
<dbReference type="Proteomes" id="UP000005064">
    <property type="component" value="Unassembled WGS sequence"/>
</dbReference>
<dbReference type="EC" id="1.2.1.38" evidence="8"/>
<dbReference type="InterPro" id="IPR058924">
    <property type="entry name" value="AGPR_dimerisation_dom"/>
</dbReference>
<organism evidence="8 9">
    <name type="scientific">Rhodococcus pyridinivorans AK37</name>
    <dbReference type="NCBI Taxonomy" id="1114960"/>
    <lineage>
        <taxon>Bacteria</taxon>
        <taxon>Bacillati</taxon>
        <taxon>Actinomycetota</taxon>
        <taxon>Actinomycetes</taxon>
        <taxon>Mycobacteriales</taxon>
        <taxon>Nocardiaceae</taxon>
        <taxon>Rhodococcus</taxon>
    </lineage>
</organism>
<dbReference type="GO" id="GO:0051287">
    <property type="term" value="F:NAD binding"/>
    <property type="evidence" value="ECO:0007669"/>
    <property type="project" value="InterPro"/>
</dbReference>
<keyword evidence="5 8" id="KW-0560">Oxidoreductase</keyword>
<evidence type="ECO:0000256" key="5">
    <source>
        <dbReference type="ARBA" id="ARBA00023002"/>
    </source>
</evidence>
<dbReference type="SUPFAM" id="SSF55347">
    <property type="entry name" value="Glyceraldehyde-3-phosphate dehydrogenase-like, C-terminal domain"/>
    <property type="match status" value="1"/>
</dbReference>
<dbReference type="Gene3D" id="3.30.360.10">
    <property type="entry name" value="Dihydrodipicolinate Reductase, domain 2"/>
    <property type="match status" value="1"/>
</dbReference>
<name>H0JNQ2_9NOCA</name>
<proteinExistence type="predicted"/>
<protein>
    <submittedName>
        <fullName evidence="8">N-acetyl-gamma-glutamyl-phosphate reductase</fullName>
        <ecNumber evidence="8">1.2.1.38</ecNumber>
    </submittedName>
</protein>
<evidence type="ECO:0000313" key="9">
    <source>
        <dbReference type="Proteomes" id="UP000005064"/>
    </source>
</evidence>
<dbReference type="Pfam" id="PF22698">
    <property type="entry name" value="Semialdhyde_dhC_1"/>
    <property type="match status" value="1"/>
</dbReference>
<dbReference type="GO" id="GO:0003942">
    <property type="term" value="F:N-acetyl-gamma-glutamyl-phosphate reductase activity"/>
    <property type="evidence" value="ECO:0007669"/>
    <property type="project" value="UniProtKB-EC"/>
</dbReference>
<feature type="active site" evidence="6">
    <location>
        <position position="118"/>
    </location>
</feature>
<dbReference type="InterPro" id="IPR036291">
    <property type="entry name" value="NAD(P)-bd_dom_sf"/>
</dbReference>
<evidence type="ECO:0000259" key="7">
    <source>
        <dbReference type="SMART" id="SM00859"/>
    </source>
</evidence>
<dbReference type="Gene3D" id="3.40.50.720">
    <property type="entry name" value="NAD(P)-binding Rossmann-like Domain"/>
    <property type="match status" value="1"/>
</dbReference>
<dbReference type="InterPro" id="IPR050085">
    <property type="entry name" value="AGPR"/>
</dbReference>
<keyword evidence="2" id="KW-0055">Arginine biosynthesis</keyword>
<keyword evidence="3" id="KW-0028">Amino-acid biosynthesis</keyword>
<dbReference type="NCBIfam" id="TIGR01851">
    <property type="entry name" value="argC_other"/>
    <property type="match status" value="1"/>
</dbReference>